<organism evidence="7 8">
    <name type="scientific">Candidatus Buchananbacteria bacterium RIFCSPHIGHO2_01_FULL_39_8</name>
    <dbReference type="NCBI Taxonomy" id="1797533"/>
    <lineage>
        <taxon>Bacteria</taxon>
        <taxon>Candidatus Buchananiibacteriota</taxon>
    </lineage>
</organism>
<gene>
    <name evidence="7" type="ORF">A2731_03655</name>
</gene>
<name>A0A1G1Y259_9BACT</name>
<evidence type="ECO:0000256" key="5">
    <source>
        <dbReference type="ARBA" id="ARBA00023211"/>
    </source>
</evidence>
<dbReference type="SUPFAM" id="SSF56300">
    <property type="entry name" value="Metallo-dependent phosphatases"/>
    <property type="match status" value="1"/>
</dbReference>
<comment type="caution">
    <text evidence="7">The sequence shown here is derived from an EMBL/GenBank/DDBJ whole genome shotgun (WGS) entry which is preliminary data.</text>
</comment>
<dbReference type="PANTHER" id="PTHR34990:SF2">
    <property type="entry name" value="BLL8164 PROTEIN"/>
    <property type="match status" value="1"/>
</dbReference>
<evidence type="ECO:0000313" key="8">
    <source>
        <dbReference type="Proteomes" id="UP000176241"/>
    </source>
</evidence>
<evidence type="ECO:0000259" key="6">
    <source>
        <dbReference type="Pfam" id="PF00149"/>
    </source>
</evidence>
<reference evidence="7 8" key="1">
    <citation type="journal article" date="2016" name="Nat. Commun.">
        <title>Thousands of microbial genomes shed light on interconnected biogeochemical processes in an aquifer system.</title>
        <authorList>
            <person name="Anantharaman K."/>
            <person name="Brown C.T."/>
            <person name="Hug L.A."/>
            <person name="Sharon I."/>
            <person name="Castelle C.J."/>
            <person name="Probst A.J."/>
            <person name="Thomas B.C."/>
            <person name="Singh A."/>
            <person name="Wilkins M.J."/>
            <person name="Karaoz U."/>
            <person name="Brodie E.L."/>
            <person name="Williams K.H."/>
            <person name="Hubbard S.S."/>
            <person name="Banfield J.F."/>
        </authorList>
    </citation>
    <scope>NUCLEOTIDE SEQUENCE [LARGE SCALE GENOMIC DNA]</scope>
</reference>
<dbReference type="AlphaFoldDB" id="A0A1G1Y259"/>
<feature type="domain" description="Calcineurin-like phosphoesterase" evidence="6">
    <location>
        <begin position="9"/>
        <end position="208"/>
    </location>
</feature>
<dbReference type="GO" id="GO:0009245">
    <property type="term" value="P:lipid A biosynthetic process"/>
    <property type="evidence" value="ECO:0007669"/>
    <property type="project" value="TreeGrafter"/>
</dbReference>
<keyword evidence="1" id="KW-1003">Cell membrane</keyword>
<evidence type="ECO:0000313" key="7">
    <source>
        <dbReference type="EMBL" id="OGY45657.1"/>
    </source>
</evidence>
<protein>
    <recommendedName>
        <fullName evidence="6">Calcineurin-like phosphoesterase domain-containing protein</fullName>
    </recommendedName>
</protein>
<evidence type="ECO:0000256" key="1">
    <source>
        <dbReference type="ARBA" id="ARBA00022475"/>
    </source>
</evidence>
<dbReference type="InterPro" id="IPR043461">
    <property type="entry name" value="LpxH-like"/>
</dbReference>
<accession>A0A1G1Y259</accession>
<dbReference type="Gene3D" id="3.60.21.10">
    <property type="match status" value="1"/>
</dbReference>
<dbReference type="CDD" id="cd07398">
    <property type="entry name" value="MPP_YbbF-LpxH"/>
    <property type="match status" value="1"/>
</dbReference>
<dbReference type="GO" id="GO:0016020">
    <property type="term" value="C:membrane"/>
    <property type="evidence" value="ECO:0007669"/>
    <property type="project" value="GOC"/>
</dbReference>
<dbReference type="InterPro" id="IPR029052">
    <property type="entry name" value="Metallo-depent_PP-like"/>
</dbReference>
<keyword evidence="3" id="KW-0479">Metal-binding</keyword>
<proteinExistence type="predicted"/>
<dbReference type="GO" id="GO:0008758">
    <property type="term" value="F:UDP-2,3-diacylglucosamine hydrolase activity"/>
    <property type="evidence" value="ECO:0007669"/>
    <property type="project" value="TreeGrafter"/>
</dbReference>
<dbReference type="PANTHER" id="PTHR34990">
    <property type="entry name" value="UDP-2,3-DIACYLGLUCOSAMINE HYDROLASE-RELATED"/>
    <property type="match status" value="1"/>
</dbReference>
<keyword evidence="4" id="KW-0472">Membrane</keyword>
<dbReference type="InterPro" id="IPR004843">
    <property type="entry name" value="Calcineurin-like_PHP"/>
</dbReference>
<evidence type="ECO:0000256" key="3">
    <source>
        <dbReference type="ARBA" id="ARBA00022723"/>
    </source>
</evidence>
<dbReference type="EMBL" id="MHIC01000013">
    <property type="protein sequence ID" value="OGY45657.1"/>
    <property type="molecule type" value="Genomic_DNA"/>
</dbReference>
<evidence type="ECO:0000256" key="2">
    <source>
        <dbReference type="ARBA" id="ARBA00022519"/>
    </source>
</evidence>
<evidence type="ECO:0000256" key="4">
    <source>
        <dbReference type="ARBA" id="ARBA00023136"/>
    </source>
</evidence>
<dbReference type="Pfam" id="PF00149">
    <property type="entry name" value="Metallophos"/>
    <property type="match status" value="1"/>
</dbReference>
<dbReference type="Proteomes" id="UP000176241">
    <property type="component" value="Unassembled WGS sequence"/>
</dbReference>
<dbReference type="GO" id="GO:0046872">
    <property type="term" value="F:metal ion binding"/>
    <property type="evidence" value="ECO:0007669"/>
    <property type="project" value="UniProtKB-KW"/>
</dbReference>
<keyword evidence="5" id="KW-0464">Manganese</keyword>
<keyword evidence="2" id="KW-0997">Cell inner membrane</keyword>
<sequence>MNRIRVHTIALSDTHFGLLSGDRIRELIQILRAEFEFRQLLLVGDIVDSLPLLAKELEFFSFLSELSESGVKVVWIKGNHDIDFRKETTGAAAFYRIPFCREYTWTFGGRNYLAIHGHQFDTWVTKNGGWRNKVISRFIWILQQIDRRQRLYGLLKCNPHIQRIWKRNIEKVANAAFRYVKKYKKKIGGLRRKKKFKIHVILCGHTHHVEEITRNGVTYVNAGSCGEGSLTFVTVDLNGGIQIHHRK</sequence>